<feature type="transmembrane region" description="Helical" evidence="1">
    <location>
        <begin position="99"/>
        <end position="119"/>
    </location>
</feature>
<keyword evidence="1" id="KW-0812">Transmembrane</keyword>
<accession>A0A914E107</accession>
<protein>
    <submittedName>
        <fullName evidence="4">Uncharacterized protein</fullName>
    </submittedName>
</protein>
<keyword evidence="2" id="KW-0732">Signal</keyword>
<keyword evidence="1" id="KW-0472">Membrane</keyword>
<evidence type="ECO:0000256" key="2">
    <source>
        <dbReference type="SAM" id="SignalP"/>
    </source>
</evidence>
<feature type="signal peptide" evidence="2">
    <location>
        <begin position="1"/>
        <end position="15"/>
    </location>
</feature>
<name>A0A914E107_9BILA</name>
<proteinExistence type="predicted"/>
<dbReference type="WBParaSite" id="ACRNAN_scaffold499.g31249.t1">
    <property type="protein sequence ID" value="ACRNAN_scaffold499.g31249.t1"/>
    <property type="gene ID" value="ACRNAN_scaffold499.g31249"/>
</dbReference>
<evidence type="ECO:0000256" key="1">
    <source>
        <dbReference type="SAM" id="Phobius"/>
    </source>
</evidence>
<evidence type="ECO:0000313" key="3">
    <source>
        <dbReference type="Proteomes" id="UP000887540"/>
    </source>
</evidence>
<evidence type="ECO:0000313" key="4">
    <source>
        <dbReference type="WBParaSite" id="ACRNAN_scaffold499.g31249.t1"/>
    </source>
</evidence>
<keyword evidence="1" id="KW-1133">Transmembrane helix</keyword>
<dbReference type="Proteomes" id="UP000887540">
    <property type="component" value="Unplaced"/>
</dbReference>
<sequence length="120" mass="13757">MWLFVVGLTWSHAHAKTFAQLACIYCAGYKDTRNCNAINTYTRAVRCVDEDEVCFIECIDEYIVKRGCSKDRSNRSTRRTCNSNLCNSDEIKCSSASNLYHSGSIYLLEIVILFIFITWS</sequence>
<feature type="chain" id="PRO_5037010287" evidence="2">
    <location>
        <begin position="16"/>
        <end position="120"/>
    </location>
</feature>
<organism evidence="3 4">
    <name type="scientific">Acrobeloides nanus</name>
    <dbReference type="NCBI Taxonomy" id="290746"/>
    <lineage>
        <taxon>Eukaryota</taxon>
        <taxon>Metazoa</taxon>
        <taxon>Ecdysozoa</taxon>
        <taxon>Nematoda</taxon>
        <taxon>Chromadorea</taxon>
        <taxon>Rhabditida</taxon>
        <taxon>Tylenchina</taxon>
        <taxon>Cephalobomorpha</taxon>
        <taxon>Cephaloboidea</taxon>
        <taxon>Cephalobidae</taxon>
        <taxon>Acrobeloides</taxon>
    </lineage>
</organism>
<dbReference type="AlphaFoldDB" id="A0A914E107"/>
<keyword evidence="3" id="KW-1185">Reference proteome</keyword>
<reference evidence="4" key="1">
    <citation type="submission" date="2022-11" db="UniProtKB">
        <authorList>
            <consortium name="WormBaseParasite"/>
        </authorList>
    </citation>
    <scope>IDENTIFICATION</scope>
</reference>